<evidence type="ECO:0000256" key="3">
    <source>
        <dbReference type="ARBA" id="ARBA00023172"/>
    </source>
</evidence>
<comment type="caution">
    <text evidence="7">The sequence shown here is derived from an EMBL/GenBank/DDBJ whole genome shotgun (WGS) entry which is preliminary data.</text>
</comment>
<dbReference type="InterPro" id="IPR011010">
    <property type="entry name" value="DNA_brk_join_enz"/>
</dbReference>
<dbReference type="PROSITE" id="PS51898">
    <property type="entry name" value="TYR_RECOMBINASE"/>
    <property type="match status" value="1"/>
</dbReference>
<accession>A0A4S2BRN0</accession>
<dbReference type="GO" id="GO:0006310">
    <property type="term" value="P:DNA recombination"/>
    <property type="evidence" value="ECO:0007669"/>
    <property type="project" value="UniProtKB-KW"/>
</dbReference>
<keyword evidence="3" id="KW-0233">DNA recombination</keyword>
<dbReference type="EMBL" id="SRYV01000001">
    <property type="protein sequence ID" value="TGY17698.1"/>
    <property type="molecule type" value="Genomic_DNA"/>
</dbReference>
<dbReference type="PANTHER" id="PTHR30349">
    <property type="entry name" value="PHAGE INTEGRASE-RELATED"/>
    <property type="match status" value="1"/>
</dbReference>
<dbReference type="PROSITE" id="PS51900">
    <property type="entry name" value="CB"/>
    <property type="match status" value="1"/>
</dbReference>
<keyword evidence="2 4" id="KW-0238">DNA-binding</keyword>
<feature type="domain" description="Tyr recombinase" evidence="5">
    <location>
        <begin position="110"/>
        <end position="298"/>
    </location>
</feature>
<evidence type="ECO:0000313" key="7">
    <source>
        <dbReference type="EMBL" id="TGY17698.1"/>
    </source>
</evidence>
<dbReference type="Pfam" id="PF02899">
    <property type="entry name" value="Phage_int_SAM_1"/>
    <property type="match status" value="1"/>
</dbReference>
<protein>
    <submittedName>
        <fullName evidence="7">Site-specific tyrosine recombinase XerD</fullName>
    </submittedName>
</protein>
<evidence type="ECO:0000259" key="5">
    <source>
        <dbReference type="PROSITE" id="PS51898"/>
    </source>
</evidence>
<name>A0A4S2BRN0_9LACO</name>
<evidence type="ECO:0000313" key="8">
    <source>
        <dbReference type="Proteomes" id="UP000309117"/>
    </source>
</evidence>
<dbReference type="GO" id="GO:0003677">
    <property type="term" value="F:DNA binding"/>
    <property type="evidence" value="ECO:0007669"/>
    <property type="project" value="UniProtKB-UniRule"/>
</dbReference>
<dbReference type="InterPro" id="IPR050090">
    <property type="entry name" value="Tyrosine_recombinase_XerCD"/>
</dbReference>
<dbReference type="InterPro" id="IPR004107">
    <property type="entry name" value="Integrase_SAM-like_N"/>
</dbReference>
<dbReference type="Pfam" id="PF00589">
    <property type="entry name" value="Phage_integrase"/>
    <property type="match status" value="1"/>
</dbReference>
<evidence type="ECO:0000259" key="6">
    <source>
        <dbReference type="PROSITE" id="PS51900"/>
    </source>
</evidence>
<dbReference type="AlphaFoldDB" id="A0A4S2BRN0"/>
<feature type="domain" description="Core-binding (CB)" evidence="6">
    <location>
        <begin position="1"/>
        <end position="89"/>
    </location>
</feature>
<dbReference type="Proteomes" id="UP000309117">
    <property type="component" value="Unassembled WGS sequence"/>
</dbReference>
<reference evidence="7 8" key="1">
    <citation type="submission" date="2019-04" db="EMBL/GenBank/DDBJ databases">
        <title>Microbes associate with the intestines of laboratory mice.</title>
        <authorList>
            <person name="Navarre W."/>
            <person name="Wong E."/>
            <person name="Huang K."/>
            <person name="Tropini C."/>
            <person name="Ng K."/>
            <person name="Yu B."/>
        </authorList>
    </citation>
    <scope>NUCLEOTIDE SEQUENCE [LARGE SCALE GENOMIC DNA]</scope>
    <source>
        <strain evidence="7 8">NM61_E11</strain>
    </source>
</reference>
<organism evidence="7 8">
    <name type="scientific">Lactobacillus intestinalis</name>
    <dbReference type="NCBI Taxonomy" id="151781"/>
    <lineage>
        <taxon>Bacteria</taxon>
        <taxon>Bacillati</taxon>
        <taxon>Bacillota</taxon>
        <taxon>Bacilli</taxon>
        <taxon>Lactobacillales</taxon>
        <taxon>Lactobacillaceae</taxon>
        <taxon>Lactobacillus</taxon>
    </lineage>
</organism>
<dbReference type="InterPro" id="IPR044068">
    <property type="entry name" value="CB"/>
</dbReference>
<dbReference type="Gene3D" id="1.10.150.130">
    <property type="match status" value="1"/>
</dbReference>
<gene>
    <name evidence="7" type="ORF">E5351_00900</name>
</gene>
<evidence type="ECO:0000256" key="2">
    <source>
        <dbReference type="ARBA" id="ARBA00023125"/>
    </source>
</evidence>
<dbReference type="InterPro" id="IPR002104">
    <property type="entry name" value="Integrase_catalytic"/>
</dbReference>
<dbReference type="GO" id="GO:0015074">
    <property type="term" value="P:DNA integration"/>
    <property type="evidence" value="ECO:0007669"/>
    <property type="project" value="UniProtKB-KW"/>
</dbReference>
<evidence type="ECO:0000256" key="1">
    <source>
        <dbReference type="ARBA" id="ARBA00022908"/>
    </source>
</evidence>
<evidence type="ECO:0000256" key="4">
    <source>
        <dbReference type="PROSITE-ProRule" id="PRU01248"/>
    </source>
</evidence>
<dbReference type="Gene3D" id="1.10.443.10">
    <property type="entry name" value="Intergrase catalytic core"/>
    <property type="match status" value="1"/>
</dbReference>
<proteinExistence type="predicted"/>
<dbReference type="PANTHER" id="PTHR30349:SF81">
    <property type="entry name" value="TYROSINE RECOMBINASE XERC"/>
    <property type="match status" value="1"/>
</dbReference>
<dbReference type="SUPFAM" id="SSF56349">
    <property type="entry name" value="DNA breaking-rejoining enzymes"/>
    <property type="match status" value="1"/>
</dbReference>
<dbReference type="InterPro" id="IPR010998">
    <property type="entry name" value="Integrase_recombinase_N"/>
</dbReference>
<dbReference type="InterPro" id="IPR013762">
    <property type="entry name" value="Integrase-like_cat_sf"/>
</dbReference>
<sequence>MTMNNLQKQIEDYLQFCNIERGLSNNTIVAYRQDLLEFLIFLKSRNITSWPTEAIDIEAFLAQQHQENKAASSISRMISSLRKFYQWLARKNIQKLNPMIEIDAPQKEFRQPVVLVKSEVALLLNQPNLKNSLGLRDRALLETLYATGMKVSEAINLKFSDIHADLQLLKISSDETKERLIPISINALKWLKEYQDKAYELLLKAGMEDYVFLNNRGKPLTRQAVWQIIKRYAVKAQLDKEITPHTLRQSFAMQMLENGADFRVVQEILGRSNNLNGMYGNLSQKQILDVYQKTYPRI</sequence>
<keyword evidence="1" id="KW-0229">DNA integration</keyword>